<evidence type="ECO:0000256" key="4">
    <source>
        <dbReference type="ARBA" id="ARBA00022840"/>
    </source>
</evidence>
<evidence type="ECO:0000256" key="2">
    <source>
        <dbReference type="ARBA" id="ARBA00022448"/>
    </source>
</evidence>
<evidence type="ECO:0000256" key="3">
    <source>
        <dbReference type="ARBA" id="ARBA00022741"/>
    </source>
</evidence>
<dbReference type="InterPro" id="IPR027417">
    <property type="entry name" value="P-loop_NTPase"/>
</dbReference>
<name>A0A4U6Q7S8_9ACTN</name>
<evidence type="ECO:0000256" key="5">
    <source>
        <dbReference type="SAM" id="MobiDB-lite"/>
    </source>
</evidence>
<dbReference type="InterPro" id="IPR003439">
    <property type="entry name" value="ABC_transporter-like_ATP-bd"/>
</dbReference>
<feature type="compositionally biased region" description="Gly residues" evidence="5">
    <location>
        <begin position="313"/>
        <end position="324"/>
    </location>
</feature>
<dbReference type="CDD" id="cd03268">
    <property type="entry name" value="ABC_BcrA_bacitracin_resist"/>
    <property type="match status" value="1"/>
</dbReference>
<keyword evidence="2" id="KW-0813">Transport</keyword>
<comment type="similarity">
    <text evidence="1">Belongs to the ABC transporter superfamily.</text>
</comment>
<dbReference type="PROSITE" id="PS00211">
    <property type="entry name" value="ABC_TRANSPORTER_1"/>
    <property type="match status" value="1"/>
</dbReference>
<dbReference type="PANTHER" id="PTHR43335:SF4">
    <property type="entry name" value="ABC TRANSPORTER, ATP-BINDING PROTEIN"/>
    <property type="match status" value="1"/>
</dbReference>
<keyword evidence="8" id="KW-1185">Reference proteome</keyword>
<dbReference type="InterPro" id="IPR003593">
    <property type="entry name" value="AAA+_ATPase"/>
</dbReference>
<evidence type="ECO:0000313" key="7">
    <source>
        <dbReference type="EMBL" id="TKV55971.1"/>
    </source>
</evidence>
<dbReference type="RefSeq" id="WP_137451864.1">
    <property type="nucleotide sequence ID" value="NZ_SZZH01000009.1"/>
</dbReference>
<feature type="region of interest" description="Disordered" evidence="5">
    <location>
        <begin position="298"/>
        <end position="324"/>
    </location>
</feature>
<dbReference type="GO" id="GO:0005524">
    <property type="term" value="F:ATP binding"/>
    <property type="evidence" value="ECO:0007669"/>
    <property type="project" value="UniProtKB-KW"/>
</dbReference>
<dbReference type="SUPFAM" id="SSF52540">
    <property type="entry name" value="P-loop containing nucleoside triphosphate hydrolases"/>
    <property type="match status" value="1"/>
</dbReference>
<dbReference type="PROSITE" id="PS50893">
    <property type="entry name" value="ABC_TRANSPORTER_2"/>
    <property type="match status" value="1"/>
</dbReference>
<organism evidence="7 8">
    <name type="scientific">Nakamurella flava</name>
    <dbReference type="NCBI Taxonomy" id="2576308"/>
    <lineage>
        <taxon>Bacteria</taxon>
        <taxon>Bacillati</taxon>
        <taxon>Actinomycetota</taxon>
        <taxon>Actinomycetes</taxon>
        <taxon>Nakamurellales</taxon>
        <taxon>Nakamurellaceae</taxon>
        <taxon>Nakamurella</taxon>
    </lineage>
</organism>
<evidence type="ECO:0000313" key="8">
    <source>
        <dbReference type="Proteomes" id="UP000306985"/>
    </source>
</evidence>
<dbReference type="EMBL" id="SZZH01000009">
    <property type="protein sequence ID" value="TKV55971.1"/>
    <property type="molecule type" value="Genomic_DNA"/>
</dbReference>
<proteinExistence type="inferred from homology"/>
<dbReference type="InterPro" id="IPR017871">
    <property type="entry name" value="ABC_transporter-like_CS"/>
</dbReference>
<feature type="compositionally biased region" description="Low complexity" evidence="5">
    <location>
        <begin position="303"/>
        <end position="312"/>
    </location>
</feature>
<dbReference type="AlphaFoldDB" id="A0A4U6Q7S8"/>
<comment type="caution">
    <text evidence="7">The sequence shown here is derived from an EMBL/GenBank/DDBJ whole genome shotgun (WGS) entry which is preliminary data.</text>
</comment>
<dbReference type="OrthoDB" id="9804819at2"/>
<evidence type="ECO:0000256" key="1">
    <source>
        <dbReference type="ARBA" id="ARBA00005417"/>
    </source>
</evidence>
<dbReference type="GO" id="GO:0016887">
    <property type="term" value="F:ATP hydrolysis activity"/>
    <property type="evidence" value="ECO:0007669"/>
    <property type="project" value="InterPro"/>
</dbReference>
<dbReference type="PANTHER" id="PTHR43335">
    <property type="entry name" value="ABC TRANSPORTER, ATP-BINDING PROTEIN"/>
    <property type="match status" value="1"/>
</dbReference>
<dbReference type="Proteomes" id="UP000306985">
    <property type="component" value="Unassembled WGS sequence"/>
</dbReference>
<dbReference type="Pfam" id="PF00005">
    <property type="entry name" value="ABC_tran"/>
    <property type="match status" value="1"/>
</dbReference>
<accession>A0A4U6Q7S8</accession>
<protein>
    <submittedName>
        <fullName evidence="7">ABC transporter ATP-binding protein</fullName>
    </submittedName>
</protein>
<dbReference type="Gene3D" id="3.40.50.300">
    <property type="entry name" value="P-loop containing nucleotide triphosphate hydrolases"/>
    <property type="match status" value="1"/>
</dbReference>
<dbReference type="SMART" id="SM00382">
    <property type="entry name" value="AAA"/>
    <property type="match status" value="1"/>
</dbReference>
<gene>
    <name evidence="7" type="ORF">FDO65_21760</name>
</gene>
<feature type="domain" description="ABC transporter" evidence="6">
    <location>
        <begin position="2"/>
        <end position="227"/>
    </location>
</feature>
<reference evidence="7 8" key="1">
    <citation type="submission" date="2019-05" db="EMBL/GenBank/DDBJ databases">
        <title>Nakamurella sp. N5BH11, whole genome shotgun sequence.</title>
        <authorList>
            <person name="Tuo L."/>
        </authorList>
    </citation>
    <scope>NUCLEOTIDE SEQUENCE [LARGE SCALE GENOMIC DNA]</scope>
    <source>
        <strain evidence="7 8">N5BH11</strain>
    </source>
</reference>
<keyword evidence="3" id="KW-0547">Nucleotide-binding</keyword>
<keyword evidence="4 7" id="KW-0067">ATP-binding</keyword>
<evidence type="ECO:0000259" key="6">
    <source>
        <dbReference type="PROSITE" id="PS50893"/>
    </source>
</evidence>
<sequence>MIEARGLTKTFGRTMAVEDLSFTVRPGGVTGFLGPNGAGKSTTMRMLLGLDNPTRGEALINGRPYRQLDRPLTQVGALLDANWIHPNRSARAHLRYLAASNRIPARRVDEVLETVGLTAVARRAAGKFSLGMKQRLGLAGALLGDPKVLLFDEPVNGLDPEGIFWVRNFMKSLAAEGRTVLVSSHLLSEMALTADHLIVIGRGRMIAEASTADFIARSTRSTVRVRSPRLDELAGALQQAGVAVTPADGALVVTDTPIERVGDIAAAAGVPLHELSQQSGSLEEAFIQLTGDAVEYGRSRSVPGGPIAPLAGGPAGVTPGGTTR</sequence>